<accession>A0A0N5AE26</accession>
<keyword evidence="2" id="KW-1185">Reference proteome</keyword>
<protein>
    <submittedName>
        <fullName evidence="3">Uncharacterized protein</fullName>
    </submittedName>
</protein>
<evidence type="ECO:0000313" key="2">
    <source>
        <dbReference type="Proteomes" id="UP000046393"/>
    </source>
</evidence>
<evidence type="ECO:0000256" key="1">
    <source>
        <dbReference type="SAM" id="SignalP"/>
    </source>
</evidence>
<evidence type="ECO:0000313" key="3">
    <source>
        <dbReference type="WBParaSite" id="SMUV_0000246401-mRNA-1"/>
    </source>
</evidence>
<feature type="chain" id="PRO_5005892976" evidence="1">
    <location>
        <begin position="20"/>
        <end position="98"/>
    </location>
</feature>
<sequence length="98" mass="11208">MKPWTVLAALLLLGLCAKSEIQNGFFNMENYSRTKRGQYLGGNYGLSSTYGTEYDLYDSILPSAEAIPIRQNRGHHLRYNDLLKKPLIAARMVRPRLF</sequence>
<proteinExistence type="predicted"/>
<dbReference type="Proteomes" id="UP000046393">
    <property type="component" value="Unplaced"/>
</dbReference>
<dbReference type="WBParaSite" id="SMUV_0000246401-mRNA-1">
    <property type="protein sequence ID" value="SMUV_0000246401-mRNA-1"/>
    <property type="gene ID" value="SMUV_0000246401"/>
</dbReference>
<organism evidence="2 3">
    <name type="scientific">Syphacia muris</name>
    <dbReference type="NCBI Taxonomy" id="451379"/>
    <lineage>
        <taxon>Eukaryota</taxon>
        <taxon>Metazoa</taxon>
        <taxon>Ecdysozoa</taxon>
        <taxon>Nematoda</taxon>
        <taxon>Chromadorea</taxon>
        <taxon>Rhabditida</taxon>
        <taxon>Spirurina</taxon>
        <taxon>Oxyuridomorpha</taxon>
        <taxon>Oxyuroidea</taxon>
        <taxon>Oxyuridae</taxon>
        <taxon>Syphacia</taxon>
    </lineage>
</organism>
<name>A0A0N5AE26_9BILA</name>
<keyword evidence="1" id="KW-0732">Signal</keyword>
<feature type="signal peptide" evidence="1">
    <location>
        <begin position="1"/>
        <end position="19"/>
    </location>
</feature>
<reference evidence="3" key="1">
    <citation type="submission" date="2017-02" db="UniProtKB">
        <authorList>
            <consortium name="WormBaseParasite"/>
        </authorList>
    </citation>
    <scope>IDENTIFICATION</scope>
</reference>
<dbReference type="AlphaFoldDB" id="A0A0N5AE26"/>